<dbReference type="PROSITE" id="PS00028">
    <property type="entry name" value="ZINC_FINGER_C2H2_1"/>
    <property type="match status" value="8"/>
</dbReference>
<dbReference type="OrthoDB" id="6780556at2759"/>
<evidence type="ECO:0000256" key="1">
    <source>
        <dbReference type="ARBA" id="ARBA00022723"/>
    </source>
</evidence>
<dbReference type="PANTHER" id="PTHR24403">
    <property type="entry name" value="ZINC FINGER PROTEIN"/>
    <property type="match status" value="1"/>
</dbReference>
<feature type="compositionally biased region" description="Basic and acidic residues" evidence="6">
    <location>
        <begin position="152"/>
        <end position="167"/>
    </location>
</feature>
<keyword evidence="2" id="KW-0677">Repeat</keyword>
<feature type="domain" description="C2H2-type" evidence="7">
    <location>
        <begin position="992"/>
        <end position="1017"/>
    </location>
</feature>
<reference evidence="8" key="1">
    <citation type="submission" date="2022-03" db="EMBL/GenBank/DDBJ databases">
        <authorList>
            <person name="Sayadi A."/>
        </authorList>
    </citation>
    <scope>NUCLEOTIDE SEQUENCE</scope>
</reference>
<dbReference type="AlphaFoldDB" id="A0A9P0Q1Z1"/>
<evidence type="ECO:0000256" key="5">
    <source>
        <dbReference type="PROSITE-ProRule" id="PRU00042"/>
    </source>
</evidence>
<dbReference type="InterPro" id="IPR013087">
    <property type="entry name" value="Znf_C2H2_type"/>
</dbReference>
<dbReference type="SMART" id="SM00355">
    <property type="entry name" value="ZnF_C2H2"/>
    <property type="match status" value="22"/>
</dbReference>
<evidence type="ECO:0000256" key="3">
    <source>
        <dbReference type="ARBA" id="ARBA00022771"/>
    </source>
</evidence>
<dbReference type="GO" id="GO:0008270">
    <property type="term" value="F:zinc ion binding"/>
    <property type="evidence" value="ECO:0007669"/>
    <property type="project" value="UniProtKB-KW"/>
</dbReference>
<gene>
    <name evidence="8" type="ORF">ACAOBT_LOCUS28717</name>
</gene>
<proteinExistence type="predicted"/>
<dbReference type="GO" id="GO:0005634">
    <property type="term" value="C:nucleus"/>
    <property type="evidence" value="ECO:0007669"/>
    <property type="project" value="TreeGrafter"/>
</dbReference>
<dbReference type="PANTHER" id="PTHR24403:SF67">
    <property type="entry name" value="FI01116P-RELATED"/>
    <property type="match status" value="1"/>
</dbReference>
<organism evidence="8 9">
    <name type="scientific">Acanthoscelides obtectus</name>
    <name type="common">Bean weevil</name>
    <name type="synonym">Bruchus obtectus</name>
    <dbReference type="NCBI Taxonomy" id="200917"/>
    <lineage>
        <taxon>Eukaryota</taxon>
        <taxon>Metazoa</taxon>
        <taxon>Ecdysozoa</taxon>
        <taxon>Arthropoda</taxon>
        <taxon>Hexapoda</taxon>
        <taxon>Insecta</taxon>
        <taxon>Pterygota</taxon>
        <taxon>Neoptera</taxon>
        <taxon>Endopterygota</taxon>
        <taxon>Coleoptera</taxon>
        <taxon>Polyphaga</taxon>
        <taxon>Cucujiformia</taxon>
        <taxon>Chrysomeloidea</taxon>
        <taxon>Chrysomelidae</taxon>
        <taxon>Bruchinae</taxon>
        <taxon>Bruchini</taxon>
        <taxon>Acanthoscelides</taxon>
    </lineage>
</organism>
<feature type="region of interest" description="Disordered" evidence="6">
    <location>
        <begin position="144"/>
        <end position="167"/>
    </location>
</feature>
<dbReference type="PROSITE" id="PS50157">
    <property type="entry name" value="ZINC_FINGER_C2H2_2"/>
    <property type="match status" value="2"/>
</dbReference>
<evidence type="ECO:0000313" key="9">
    <source>
        <dbReference type="Proteomes" id="UP001152888"/>
    </source>
</evidence>
<dbReference type="Proteomes" id="UP001152888">
    <property type="component" value="Unassembled WGS sequence"/>
</dbReference>
<keyword evidence="9" id="KW-1185">Reference proteome</keyword>
<evidence type="ECO:0000256" key="2">
    <source>
        <dbReference type="ARBA" id="ARBA00022737"/>
    </source>
</evidence>
<dbReference type="EMBL" id="CAKOFQ010007654">
    <property type="protein sequence ID" value="CAH2005761.1"/>
    <property type="molecule type" value="Genomic_DNA"/>
</dbReference>
<evidence type="ECO:0000256" key="6">
    <source>
        <dbReference type="SAM" id="MobiDB-lite"/>
    </source>
</evidence>
<sequence length="1017" mass="116946">MDAGDIMKIEVGFQAVDTNTKLFELKHSGLDRTAICLWITKEHNYAKALIKSGVDEELKVESCLGDNEKYPVMGITEECIIKDECDNDDTLLGTNAEIVPDRSVSEYSEDNGQNVAPPEVEGKIRELKITIERMDPEIIEKMKYSSTDTDTPDLHAKEKKDLPSKRSTCEYRVDNGQNVIPAEVRSKMMELIIKIERMDPELLKNMKYSSQNSDTHSFDEKAKAVLPSKRALNQDAMKQQPIVDKKTNTESFFCHNCNSSARSKYLLISHMKEHRNQNSKNMHGTSYNRNTCQHCHEKFLTKTKLDGHMIRKHPEFVASVSIKIHKCSYSKYKTTRKSGHGKNMLKHPESVSNSQFSICIHCNAKFARTRSLDDHIIKKHPEFIASVSSKIHECIRCAYKTNRKSDFVRHMLQHPEKGNKCACTHCKAKFSGKRVLNDHIIKKHPDFIASISSKIYECTLCAYKTTIKHIFVSHMLQHPETGNNYNFSICIHCKAKFRGRKELDNHIIKKHPDFIASVSSKIHECTHCAYKSTNKSYFVGHMLQHPETASNYKFSVCTHCKAKFRGKTELDDHIIKKHPDFIASVSSKIHECTHCEYKTTIKSNLASHMLKHPESGNHYKFNICIHCKAKFRSKRELDNHIIKKHPDLIASVSSKIYECTHCAYKTVINSYFAKHMLKHPDTASNYKFSVCTHCKAKFKSKTVLNDHIIKKHPDFIASVSSKIHECTHCAYKSTNKSYFVRHMLQHPETGNNYNFSVCTHCKAKFIGKVELDDHILKKHPDLIASVSSKIHECTHCPYKTTIKSCFVRHMITHPETGNNYNFSICIHCKTKFRSRVELNNHIIKLHPDFIASVSSKIYECTHCPYKTTIKSSFVSHMLKHPVTGNKYNFSICIHCKAKFRGKMELDDHIIKKHPDFIASVSRKIRECTHCAYKTTIKSSFLGHTLKHPETASNYNFRICIHCKAKFRSKTELNNHIIKKHPDFIASISGKIYTCAHCAYKTSLRCNFVRHMSIHSAR</sequence>
<keyword evidence="1" id="KW-0479">Metal-binding</keyword>
<evidence type="ECO:0000256" key="4">
    <source>
        <dbReference type="ARBA" id="ARBA00022833"/>
    </source>
</evidence>
<accession>A0A9P0Q1Z1</accession>
<evidence type="ECO:0000313" key="8">
    <source>
        <dbReference type="EMBL" id="CAH2005761.1"/>
    </source>
</evidence>
<evidence type="ECO:0000259" key="7">
    <source>
        <dbReference type="PROSITE" id="PS50157"/>
    </source>
</evidence>
<protein>
    <recommendedName>
        <fullName evidence="7">C2H2-type domain-containing protein</fullName>
    </recommendedName>
</protein>
<dbReference type="GO" id="GO:0045944">
    <property type="term" value="P:positive regulation of transcription by RNA polymerase II"/>
    <property type="evidence" value="ECO:0007669"/>
    <property type="project" value="TreeGrafter"/>
</dbReference>
<dbReference type="Gene3D" id="3.30.160.60">
    <property type="entry name" value="Classic Zinc Finger"/>
    <property type="match status" value="10"/>
</dbReference>
<dbReference type="InterPro" id="IPR050688">
    <property type="entry name" value="Zinc_finger/UBP_domain"/>
</dbReference>
<keyword evidence="3 5" id="KW-0863">Zinc-finger</keyword>
<feature type="domain" description="C2H2-type" evidence="7">
    <location>
        <begin position="252"/>
        <end position="279"/>
    </location>
</feature>
<keyword evidence="4" id="KW-0862">Zinc</keyword>
<comment type="caution">
    <text evidence="8">The sequence shown here is derived from an EMBL/GenBank/DDBJ whole genome shotgun (WGS) entry which is preliminary data.</text>
</comment>
<name>A0A9P0Q1Z1_ACAOB</name>